<gene>
    <name evidence="1" type="primary">ATG13</name>
    <name evidence="1" type="ORF">IWW38_001399</name>
</gene>
<evidence type="ECO:0000313" key="1">
    <source>
        <dbReference type="EMBL" id="KAJ2898416.1"/>
    </source>
</evidence>
<accession>A0ACC1M6F1</accession>
<dbReference type="EMBL" id="JANBVB010000064">
    <property type="protein sequence ID" value="KAJ2898416.1"/>
    <property type="molecule type" value="Genomic_DNA"/>
</dbReference>
<organism evidence="1 2">
    <name type="scientific">Coemansia aciculifera</name>
    <dbReference type="NCBI Taxonomy" id="417176"/>
    <lineage>
        <taxon>Eukaryota</taxon>
        <taxon>Fungi</taxon>
        <taxon>Fungi incertae sedis</taxon>
        <taxon>Zoopagomycota</taxon>
        <taxon>Kickxellomycotina</taxon>
        <taxon>Kickxellomycetes</taxon>
        <taxon>Kickxellales</taxon>
        <taxon>Kickxellaceae</taxon>
        <taxon>Coemansia</taxon>
    </lineage>
</organism>
<name>A0ACC1M6F1_9FUNG</name>
<evidence type="ECO:0000313" key="2">
    <source>
        <dbReference type="Proteomes" id="UP001139981"/>
    </source>
</evidence>
<comment type="caution">
    <text evidence="1">The sequence shown here is derived from an EMBL/GenBank/DDBJ whole genome shotgun (WGS) entry which is preliminary data.</text>
</comment>
<protein>
    <submittedName>
        <fullName evidence="1">Autophagy protein 13</fullName>
    </submittedName>
</protein>
<reference evidence="1" key="1">
    <citation type="submission" date="2022-07" db="EMBL/GenBank/DDBJ databases">
        <title>Phylogenomic reconstructions and comparative analyses of Kickxellomycotina fungi.</title>
        <authorList>
            <person name="Reynolds N.K."/>
            <person name="Stajich J.E."/>
            <person name="Barry K."/>
            <person name="Grigoriev I.V."/>
            <person name="Crous P."/>
            <person name="Smith M.E."/>
        </authorList>
    </citation>
    <scope>NUCLEOTIDE SEQUENCE</scope>
    <source>
        <strain evidence="1">CBS 190363</strain>
    </source>
</reference>
<keyword evidence="2" id="KW-1185">Reference proteome</keyword>
<proteinExistence type="predicted"/>
<sequence>MLQGTTRSSQPQPHAPKALGPSSTMPANIRRSGGYEETAAGSTPPLPTRHSTEGSVQAATLHVSDNRRLYQQPQPQPQPQQRPSQAAKPGSANRDARCEQIIQNFYSKVAQVIAHVRAYTPAHTHSSYRYDSTYTEGASAILLPSSRLVTASTGGSPVPADPSSASSSLIDVGASGRRINKWFNLDLEDIAEVKEEAKLWRHAAITAHPIQAGPRPPPMIIEVCLDVSNLSLDDELQVADIYGRPWNVDLEVDPSASALEYPAPKQYRGGRSKNQRVLGIVLESWRLDLATGDVPTLAPDLPRVYKQAIVFFRNLYAFANLLPVVPLLRQLKSSNDDGLVLSCSFRVDNTPRVGVVGLDVGFTGTETFLEQHSFESVVTPMGTFTLAVQYRRECLFSCSHPQRQQALHNFSDIGAVDNAYFTPTLSSRSGSRLSPPQQQQQLVRQQQQQQLVQPERHGVMMPSVNPFRARPLSLGDSSSLPNYIGDSSHRHIPSRLSSEWNQASDILTSRNATAGHSSTSRGPLRRISLGARVPPVDSVHGGHAGDSLLPDGSSSRHSNSSNSARAHSLDHRNLSSSGGGATESGSMLHRSVMLRRFGDSLSPTEPQRNFDFAAGKGSSSSDRHRYGPTSPPKPSIATAMRQPSSGSTGLGSGRWTMGITPFKSPSLTDSPSQSIGSITGAGSGESPRSVSGRKGDTEKILSQETIEANRIRGHTFSHDGALLGLAHHVDAQQFITKLSESPSSLGSNASGHNRGLSSSFGNRRTSLSQRQHSILVRPPTDNHSISDGTSFAGEGHSLLRRHTIVAGQTGPLRQPAGDAEAQDIDAFIRMVDTRRPLGTYSRRESSAKQTGMQRQSSAINSDVKVQSAGGQSLRMYQGVLNQFSSISQDMQGSVVLPDKSQASPTRHRPLPSMSEDAETNDDGAIDELSSSPFRRVAMPNPLRGGDRTITSRPVSLVSVNTPGSGLQASRGSLESSSVAVAAEQSRQRASVASALGDGHSLDNLQRAFGSLAIDPPTRLTQQPYKSEARTIGSSVAGMSPINAPGIARQHIRSAAPGLDARHEQPLPQPVSIPRAASGTPRRAVAKQPAPPSYTELERRDDGRDQYDDAELSQPRMRGKSQPLQHAPELSVPATPRVATPQPQGLAQSQVHTAANIYRPVPLALPLPPLPTLQGQRPVQACMGGSSKRLSPELRPLSHRGDFISSNHQLGALLNMGDSASYVRDSPRSTPTTPMLGTLPIPQRGSGNSPADVYGTEHLSDRLRSNFPPLSFIVPRHRMDPYAPPLPHSKEPASSRPYVAIKNRPEESNEDEDDEDLMFQMESSTC</sequence>
<dbReference type="Proteomes" id="UP001139981">
    <property type="component" value="Unassembled WGS sequence"/>
</dbReference>